<protein>
    <submittedName>
        <fullName evidence="1">Uncharacterized protein</fullName>
    </submittedName>
</protein>
<evidence type="ECO:0000313" key="1">
    <source>
        <dbReference type="EMBL" id="SMD16931.1"/>
    </source>
</evidence>
<organism evidence="1 2">
    <name type="scientific">Pedobacter nyackensis</name>
    <dbReference type="NCBI Taxonomy" id="475255"/>
    <lineage>
        <taxon>Bacteria</taxon>
        <taxon>Pseudomonadati</taxon>
        <taxon>Bacteroidota</taxon>
        <taxon>Sphingobacteriia</taxon>
        <taxon>Sphingobacteriales</taxon>
        <taxon>Sphingobacteriaceae</taxon>
        <taxon>Pedobacter</taxon>
    </lineage>
</organism>
<accession>A0A1W2F4R3</accession>
<name>A0A1W2F4R3_9SPHI</name>
<dbReference type="EMBL" id="FWYB01000021">
    <property type="protein sequence ID" value="SMD16931.1"/>
    <property type="molecule type" value="Genomic_DNA"/>
</dbReference>
<proteinExistence type="predicted"/>
<dbReference type="AlphaFoldDB" id="A0A1W2F4R3"/>
<reference evidence="1 2" key="1">
    <citation type="submission" date="2017-04" db="EMBL/GenBank/DDBJ databases">
        <authorList>
            <person name="Afonso C.L."/>
            <person name="Miller P.J."/>
            <person name="Scott M.A."/>
            <person name="Spackman E."/>
            <person name="Goraichik I."/>
            <person name="Dimitrov K.M."/>
            <person name="Suarez D.L."/>
            <person name="Swayne D.E."/>
        </authorList>
    </citation>
    <scope>NUCLEOTIDE SEQUENCE [LARGE SCALE GENOMIC DNA]</scope>
    <source>
        <strain evidence="1 2">DSM 19625</strain>
    </source>
</reference>
<dbReference type="RefSeq" id="WP_159452738.1">
    <property type="nucleotide sequence ID" value="NZ_FWYB01000021.1"/>
</dbReference>
<gene>
    <name evidence="1" type="ORF">SAMN04488101_12127</name>
</gene>
<dbReference type="Proteomes" id="UP000192678">
    <property type="component" value="Unassembled WGS sequence"/>
</dbReference>
<dbReference type="OrthoDB" id="680773at2"/>
<sequence length="54" mass="6482">MDKRNETFDQAELELLKEGLKRSYKERFEMATRLYKIQQTMSKASISHKPFISK</sequence>
<evidence type="ECO:0000313" key="2">
    <source>
        <dbReference type="Proteomes" id="UP000192678"/>
    </source>
</evidence>
<keyword evidence="2" id="KW-1185">Reference proteome</keyword>